<dbReference type="InterPro" id="IPR007359">
    <property type="entry name" value="SigmaE_reg_RseC_MucC"/>
</dbReference>
<dbReference type="InterPro" id="IPR026268">
    <property type="entry name" value="RseC"/>
</dbReference>
<dbReference type="AlphaFoldDB" id="A0A078M6T0"/>
<dbReference type="PATRIC" id="fig|1461581.3.peg.281"/>
<dbReference type="OrthoDB" id="9795854at2"/>
<dbReference type="EMBL" id="LK391969">
    <property type="protein sequence ID" value="CEF25385.1"/>
    <property type="molecule type" value="Genomic_DNA"/>
</dbReference>
<feature type="transmembrane region" description="Helical" evidence="1">
    <location>
        <begin position="80"/>
        <end position="99"/>
    </location>
</feature>
<evidence type="ECO:0000313" key="2">
    <source>
        <dbReference type="EMBL" id="CEA01072.1"/>
    </source>
</evidence>
<keyword evidence="1" id="KW-1133">Transmembrane helix</keyword>
<protein>
    <submittedName>
        <fullName evidence="2">Positive regulator for alginate biosynthesis MucC</fullName>
    </submittedName>
</protein>
<keyword evidence="1" id="KW-0472">Membrane</keyword>
<gene>
    <name evidence="2" type="primary">mucC</name>
    <name evidence="2" type="ORF">BN1049_00287</name>
</gene>
<dbReference type="PIRSF" id="PIRSF004923">
    <property type="entry name" value="RseC"/>
    <property type="match status" value="1"/>
</dbReference>
<dbReference type="PANTHER" id="PTHR35867:SF1">
    <property type="entry name" value="PROTEIN RSEC"/>
    <property type="match status" value="1"/>
</dbReference>
<dbReference type="PANTHER" id="PTHR35867">
    <property type="entry name" value="PROTEIN RSEC"/>
    <property type="match status" value="1"/>
</dbReference>
<organism evidence="2">
    <name type="scientific">Pseudomonas saudimassiliensis</name>
    <dbReference type="NCBI Taxonomy" id="1461581"/>
    <lineage>
        <taxon>Bacteria</taxon>
        <taxon>Pseudomonadati</taxon>
        <taxon>Pseudomonadota</taxon>
        <taxon>Gammaproteobacteria</taxon>
        <taxon>Pseudomonadales</taxon>
        <taxon>Pseudomonadaceae</taxon>
        <taxon>Pseudomonas</taxon>
    </lineage>
</organism>
<reference evidence="2" key="1">
    <citation type="submission" date="2014-07" db="EMBL/GenBank/DDBJ databases">
        <authorList>
            <person name="Urmite Genomes Urmite Genomes"/>
        </authorList>
    </citation>
    <scope>NUCLEOTIDE SEQUENCE</scope>
    <source>
        <strain evidence="2">12M76_air</strain>
    </source>
</reference>
<dbReference type="RefSeq" id="WP_044497937.1">
    <property type="nucleotide sequence ID" value="NZ_LK391969.1"/>
</dbReference>
<keyword evidence="1" id="KW-0812">Transmembrane</keyword>
<evidence type="ECO:0000256" key="1">
    <source>
        <dbReference type="SAM" id="Phobius"/>
    </source>
</evidence>
<name>A0A078M6T0_9PSED</name>
<feature type="transmembrane region" description="Helical" evidence="1">
    <location>
        <begin position="105"/>
        <end position="124"/>
    </location>
</feature>
<sequence length="157" mass="16710">MIEERGRVVSVEGKTLWVETIRRSACGSCQARAGCGQALLQRLGGARQGLVRVLDDGGSRVGDEIVIGVPETAVVRGSSLVYLVPLLGLFGFSLLAQAVGAGEPMIIIAGFVGLALGFISLRWYTIRLNEDPAFVPQVVSRTGKPNFVSDIHVRSDC</sequence>
<dbReference type="Pfam" id="PF04246">
    <property type="entry name" value="RseC_MucC"/>
    <property type="match status" value="1"/>
</dbReference>
<proteinExistence type="predicted"/>
<accession>A0A078M6T0</accession>
<dbReference type="EMBL" id="LM997413">
    <property type="protein sequence ID" value="CEA01072.1"/>
    <property type="molecule type" value="Genomic_DNA"/>
</dbReference>